<dbReference type="InterPro" id="IPR035965">
    <property type="entry name" value="PAS-like_dom_sf"/>
</dbReference>
<dbReference type="FunFam" id="3.30.565.10:FF:000010">
    <property type="entry name" value="Sensor histidine kinase RcsC"/>
    <property type="match status" value="1"/>
</dbReference>
<evidence type="ECO:0000313" key="12">
    <source>
        <dbReference type="Proteomes" id="UP000185221"/>
    </source>
</evidence>
<evidence type="ECO:0000259" key="9">
    <source>
        <dbReference type="PROSITE" id="PS50112"/>
    </source>
</evidence>
<dbReference type="InterPro" id="IPR001789">
    <property type="entry name" value="Sig_transdc_resp-reg_receiver"/>
</dbReference>
<dbReference type="SMART" id="SM00448">
    <property type="entry name" value="REC"/>
    <property type="match status" value="1"/>
</dbReference>
<organism evidence="11 12">
    <name type="scientific">Algoriphagus halophilus</name>
    <dbReference type="NCBI Taxonomy" id="226505"/>
    <lineage>
        <taxon>Bacteria</taxon>
        <taxon>Pseudomonadati</taxon>
        <taxon>Bacteroidota</taxon>
        <taxon>Cytophagia</taxon>
        <taxon>Cytophagales</taxon>
        <taxon>Cyclobacteriaceae</taxon>
        <taxon>Algoriphagus</taxon>
    </lineage>
</organism>
<dbReference type="InterPro" id="IPR003594">
    <property type="entry name" value="HATPase_dom"/>
</dbReference>
<dbReference type="InterPro" id="IPR005467">
    <property type="entry name" value="His_kinase_dom"/>
</dbReference>
<evidence type="ECO:0000256" key="6">
    <source>
        <dbReference type="SAM" id="Coils"/>
    </source>
</evidence>
<dbReference type="EC" id="2.7.13.3" evidence="2"/>
<evidence type="ECO:0000256" key="4">
    <source>
        <dbReference type="ARBA" id="ARBA00023012"/>
    </source>
</evidence>
<feature type="domain" description="PAC" evidence="10">
    <location>
        <begin position="977"/>
        <end position="1029"/>
    </location>
</feature>
<dbReference type="PANTHER" id="PTHR45339:SF1">
    <property type="entry name" value="HYBRID SIGNAL TRANSDUCTION HISTIDINE KINASE J"/>
    <property type="match status" value="1"/>
</dbReference>
<dbReference type="Pfam" id="PF13426">
    <property type="entry name" value="PAS_9"/>
    <property type="match status" value="1"/>
</dbReference>
<keyword evidence="3 5" id="KW-0597">Phosphoprotein</keyword>
<evidence type="ECO:0000259" key="10">
    <source>
        <dbReference type="PROSITE" id="PS50113"/>
    </source>
</evidence>
<dbReference type="Pfam" id="PF00512">
    <property type="entry name" value="HisKA"/>
    <property type="match status" value="1"/>
</dbReference>
<dbReference type="Gene3D" id="3.30.450.20">
    <property type="entry name" value="PAS domain"/>
    <property type="match status" value="5"/>
</dbReference>
<dbReference type="Gene3D" id="1.10.287.130">
    <property type="match status" value="1"/>
</dbReference>
<dbReference type="Gene3D" id="3.30.565.10">
    <property type="entry name" value="Histidine kinase-like ATPase, C-terminal domain"/>
    <property type="match status" value="1"/>
</dbReference>
<dbReference type="STRING" id="226505.SAMN05444394_1000"/>
<dbReference type="NCBIfam" id="TIGR00229">
    <property type="entry name" value="sensory_box"/>
    <property type="match status" value="4"/>
</dbReference>
<dbReference type="SMART" id="SM00086">
    <property type="entry name" value="PAC"/>
    <property type="match status" value="4"/>
</dbReference>
<dbReference type="PROSITE" id="PS50113">
    <property type="entry name" value="PAC"/>
    <property type="match status" value="2"/>
</dbReference>
<dbReference type="InterPro" id="IPR029016">
    <property type="entry name" value="GAF-like_dom_sf"/>
</dbReference>
<gene>
    <name evidence="11" type="ORF">SAMN05444394_1000</name>
</gene>
<evidence type="ECO:0000259" key="8">
    <source>
        <dbReference type="PROSITE" id="PS50110"/>
    </source>
</evidence>
<keyword evidence="4" id="KW-0902">Two-component regulatory system</keyword>
<dbReference type="Proteomes" id="UP000185221">
    <property type="component" value="Unassembled WGS sequence"/>
</dbReference>
<dbReference type="PROSITE" id="PS50112">
    <property type="entry name" value="PAS"/>
    <property type="match status" value="3"/>
</dbReference>
<comment type="catalytic activity">
    <reaction evidence="1">
        <text>ATP + protein L-histidine = ADP + protein N-phospho-L-histidine.</text>
        <dbReference type="EC" id="2.7.13.3"/>
    </reaction>
</comment>
<dbReference type="OrthoDB" id="9797097at2"/>
<keyword evidence="12" id="KW-1185">Reference proteome</keyword>
<feature type="domain" description="PAC" evidence="10">
    <location>
        <begin position="730"/>
        <end position="782"/>
    </location>
</feature>
<dbReference type="PRINTS" id="PR00344">
    <property type="entry name" value="BCTRLSENSOR"/>
</dbReference>
<dbReference type="Pfam" id="PF08447">
    <property type="entry name" value="PAS_3"/>
    <property type="match status" value="2"/>
</dbReference>
<feature type="domain" description="Response regulatory" evidence="8">
    <location>
        <begin position="1291"/>
        <end position="1410"/>
    </location>
</feature>
<dbReference type="PROSITE" id="PS50109">
    <property type="entry name" value="HIS_KIN"/>
    <property type="match status" value="1"/>
</dbReference>
<dbReference type="SMART" id="SM00388">
    <property type="entry name" value="HisKA"/>
    <property type="match status" value="1"/>
</dbReference>
<dbReference type="GO" id="GO:0000155">
    <property type="term" value="F:phosphorelay sensor kinase activity"/>
    <property type="evidence" value="ECO:0007669"/>
    <property type="project" value="InterPro"/>
</dbReference>
<dbReference type="CDD" id="cd17546">
    <property type="entry name" value="REC_hyHK_CKI1_RcsC-like"/>
    <property type="match status" value="1"/>
</dbReference>
<dbReference type="PANTHER" id="PTHR45339">
    <property type="entry name" value="HYBRID SIGNAL TRANSDUCTION HISTIDINE KINASE J"/>
    <property type="match status" value="1"/>
</dbReference>
<dbReference type="InterPro" id="IPR036097">
    <property type="entry name" value="HisK_dim/P_sf"/>
</dbReference>
<name>A0A1N6DJ67_9BACT</name>
<keyword evidence="6" id="KW-0175">Coiled coil</keyword>
<dbReference type="InterPro" id="IPR003661">
    <property type="entry name" value="HisK_dim/P_dom"/>
</dbReference>
<reference evidence="12" key="1">
    <citation type="submission" date="2016-11" db="EMBL/GenBank/DDBJ databases">
        <authorList>
            <person name="Varghese N."/>
            <person name="Submissions S."/>
        </authorList>
    </citation>
    <scope>NUCLEOTIDE SEQUENCE [LARGE SCALE GENOMIC DNA]</scope>
    <source>
        <strain evidence="12">DSM 15292</strain>
    </source>
</reference>
<accession>A0A1N6DJ67</accession>
<dbReference type="InterPro" id="IPR036890">
    <property type="entry name" value="HATPase_C_sf"/>
</dbReference>
<proteinExistence type="predicted"/>
<evidence type="ECO:0000313" key="11">
    <source>
        <dbReference type="EMBL" id="SIN70869.1"/>
    </source>
</evidence>
<dbReference type="SUPFAM" id="SSF52172">
    <property type="entry name" value="CheY-like"/>
    <property type="match status" value="1"/>
</dbReference>
<dbReference type="Gene3D" id="3.40.50.2300">
    <property type="match status" value="1"/>
</dbReference>
<dbReference type="SUPFAM" id="SSF47384">
    <property type="entry name" value="Homodimeric domain of signal transducing histidine kinase"/>
    <property type="match status" value="1"/>
</dbReference>
<feature type="modified residue" description="4-aspartylphosphate" evidence="5">
    <location>
        <position position="1341"/>
    </location>
</feature>
<evidence type="ECO:0000256" key="3">
    <source>
        <dbReference type="ARBA" id="ARBA00022553"/>
    </source>
</evidence>
<dbReference type="InterPro" id="IPR001610">
    <property type="entry name" value="PAC"/>
</dbReference>
<dbReference type="InterPro" id="IPR000014">
    <property type="entry name" value="PAS"/>
</dbReference>
<evidence type="ECO:0000256" key="5">
    <source>
        <dbReference type="PROSITE-ProRule" id="PRU00169"/>
    </source>
</evidence>
<feature type="domain" description="PAS" evidence="9">
    <location>
        <begin position="536"/>
        <end position="587"/>
    </location>
</feature>
<dbReference type="InterPro" id="IPR013656">
    <property type="entry name" value="PAS_4"/>
</dbReference>
<feature type="domain" description="Histidine kinase" evidence="7">
    <location>
        <begin position="1047"/>
        <end position="1268"/>
    </location>
</feature>
<dbReference type="SUPFAM" id="SSF55785">
    <property type="entry name" value="PYP-like sensor domain (PAS domain)"/>
    <property type="match status" value="5"/>
</dbReference>
<dbReference type="InterPro" id="IPR000700">
    <property type="entry name" value="PAS-assoc_C"/>
</dbReference>
<evidence type="ECO:0000259" key="7">
    <source>
        <dbReference type="PROSITE" id="PS50109"/>
    </source>
</evidence>
<dbReference type="RefSeq" id="WP_074223702.1">
    <property type="nucleotide sequence ID" value="NZ_FSRC01000001.1"/>
</dbReference>
<protein>
    <recommendedName>
        <fullName evidence="2">histidine kinase</fullName>
        <ecNumber evidence="2">2.7.13.3</ecNumber>
    </recommendedName>
</protein>
<dbReference type="Pfam" id="PF02518">
    <property type="entry name" value="HATPase_c"/>
    <property type="match status" value="1"/>
</dbReference>
<dbReference type="SUPFAM" id="SSF55781">
    <property type="entry name" value="GAF domain-like"/>
    <property type="match status" value="1"/>
</dbReference>
<dbReference type="InterPro" id="IPR011006">
    <property type="entry name" value="CheY-like_superfamily"/>
</dbReference>
<dbReference type="CDD" id="cd00082">
    <property type="entry name" value="HisKA"/>
    <property type="match status" value="1"/>
</dbReference>
<dbReference type="InterPro" id="IPR004358">
    <property type="entry name" value="Sig_transdc_His_kin-like_C"/>
</dbReference>
<dbReference type="Gene3D" id="3.30.450.40">
    <property type="match status" value="1"/>
</dbReference>
<dbReference type="Pfam" id="PF00072">
    <property type="entry name" value="Response_reg"/>
    <property type="match status" value="1"/>
</dbReference>
<sequence length="1420" mass="163425">MTKFQQFDISHFFDQLREPLFLIDSEEIIFFNEFFKSNFNSLNEDWKEFVQDPEVIELLKSYFDGNELKPITFLKSLQSKNVEDLLFEWSFTPLPSSYQDRFIIVKGVRSTFAHETQSDFSLKYLESILTNTHDLITVLDQEGRYKFVGPTVGQKLGFNANDLLGKNFRELIDAGIIEIIKGSFEEALESDQEVNIDFWVHQGNGKKVYIESFAKNLQHHPQIKGVLFSARDITEYIQTDLSLQRRFELENIINKISSRLLNGNPKDLSKNFQESLEILSPFLNARYSTVLFLNSEDGGFEILSKWEKEGEYSIPDAQLVSIVDLVKESTKSEDFGKVKLIRSTEESFFILVPIISSHKLKGVLVLEIDNLTSYLEENELQILRQLGDILSGAYQGGQLLRKIERNETLLATTELLAKSGSWRYIPARKSFHFSGGLAHMFGMGESPTYAKFSKLIYSMEKEYRQGFIHNLKETVATHKSTSGEFVMLSPEKKKVVIQYEIDARKHFFNQRVEVVGFCTDITHKRASEENLLLQSQILAQVSDPIVVTDPDLNFIYLNEAARGLLGQSGKQTISGSIKEYFKFEDKDASLNEFLIKKGESSLWKNEVFIKILDRPLEPFDISIQTIFSETNEKIGFSFVLRNLTEKYETEKLARRAQMIVENSPTILFRTDPNNDFELVYISENISRFGYDSKTLLKEKKSILDLLYPEDARQFREKAKSIKTEKGIQSFSGAYRFRNANGKYTWVEDQTQDVLNDAGEIILHEGIFQDINDRKNLEEINEERDRQYRILASNIPGTNIFLLDKERKYIVAEGTNFENWGMSSEDFEGKFLWDVQLTSYEEVNELLDKVYYEREIIESKLQINGRYYSRIFRPIIIRDEVEFVLSIIRDITEEHQAKIDLLQSEEKYRTLVEESTEIIFSLTESFDLKYVSPNVQQFLGYQAEEVIGRSIFEFLNPDDMGKFQEMLETTEDFLSVNQYLEFRLKHKNGEFKVFNSNGKMVKTKDGKENYYTGIARDISKLKEAQKELLKAKENAEQASQIKSQFLSVMSHEIRTPMNAVIGLSHLLVEGNPRPDQLENLKTLQFSAENLMALINDILDYNKIDSGKVELESVPFDLQNVVSRIVHSHSFQAHEKSVSVDCEFDPNLPNQVVSDPIRLGQIINNLLSNAIKFTEHGFVKIVLEEIHRDHEFTEIEFRFEDSGIGIPEDKRESIFEAFTQASSSTTRKYGGTGLGLAIVKRLVELFGGEISVSAREGGGSVFRFTSKLQIGKLHRVVNKDGVGDLGKALQEASILVAEDNYVNQILIQKFLKKWEVGRLVIVSNGKEALEKFKDEDFNLVLLDLQMPVLDGFEVARSIRSYQQEMKRKTPILALTATSLQEVKDQLIEIGFNDFIPKPFVPEILYEKLIFHLSGKDHSEMSV</sequence>
<dbReference type="SUPFAM" id="SSF55874">
    <property type="entry name" value="ATPase domain of HSP90 chaperone/DNA topoisomerase II/histidine kinase"/>
    <property type="match status" value="1"/>
</dbReference>
<evidence type="ECO:0000256" key="1">
    <source>
        <dbReference type="ARBA" id="ARBA00000085"/>
    </source>
</evidence>
<dbReference type="PROSITE" id="PS50110">
    <property type="entry name" value="RESPONSE_REGULATORY"/>
    <property type="match status" value="1"/>
</dbReference>
<dbReference type="Pfam" id="PF08448">
    <property type="entry name" value="PAS_4"/>
    <property type="match status" value="1"/>
</dbReference>
<evidence type="ECO:0000256" key="2">
    <source>
        <dbReference type="ARBA" id="ARBA00012438"/>
    </source>
</evidence>
<dbReference type="SMART" id="SM00387">
    <property type="entry name" value="HATPase_c"/>
    <property type="match status" value="1"/>
</dbReference>
<dbReference type="CDD" id="cd00130">
    <property type="entry name" value="PAS"/>
    <property type="match status" value="4"/>
</dbReference>
<dbReference type="InterPro" id="IPR013655">
    <property type="entry name" value="PAS_fold_3"/>
</dbReference>
<feature type="domain" description="PAS" evidence="9">
    <location>
        <begin position="903"/>
        <end position="967"/>
    </location>
</feature>
<dbReference type="SMART" id="SM00091">
    <property type="entry name" value="PAS"/>
    <property type="match status" value="4"/>
</dbReference>
<dbReference type="EMBL" id="FSRC01000001">
    <property type="protein sequence ID" value="SIN70869.1"/>
    <property type="molecule type" value="Genomic_DNA"/>
</dbReference>
<feature type="domain" description="PAS" evidence="9">
    <location>
        <begin position="121"/>
        <end position="191"/>
    </location>
</feature>
<dbReference type="CDD" id="cd16922">
    <property type="entry name" value="HATPase_EvgS-ArcB-TorS-like"/>
    <property type="match status" value="1"/>
</dbReference>
<feature type="coiled-coil region" evidence="6">
    <location>
        <begin position="1013"/>
        <end position="1040"/>
    </location>
</feature>